<keyword evidence="2" id="KW-0238">DNA-binding</keyword>
<accession>C7H3E2</accession>
<protein>
    <submittedName>
        <fullName evidence="5">Transcriptional regulator, AraC family</fullName>
    </submittedName>
</protein>
<dbReference type="GO" id="GO:0003700">
    <property type="term" value="F:DNA-binding transcription factor activity"/>
    <property type="evidence" value="ECO:0007669"/>
    <property type="project" value="InterPro"/>
</dbReference>
<dbReference type="SMART" id="SM00342">
    <property type="entry name" value="HTH_ARAC"/>
    <property type="match status" value="1"/>
</dbReference>
<dbReference type="InterPro" id="IPR018062">
    <property type="entry name" value="HTH_AraC-typ_CS"/>
</dbReference>
<dbReference type="Pfam" id="PF02311">
    <property type="entry name" value="AraC_binding"/>
    <property type="match status" value="1"/>
</dbReference>
<dbReference type="PANTHER" id="PTHR43280:SF30">
    <property type="entry name" value="MMSAB OPERON REGULATORY PROTEIN"/>
    <property type="match status" value="1"/>
</dbReference>
<dbReference type="STRING" id="411483.FAEPRAA2165_00801"/>
<dbReference type="Pfam" id="PF12833">
    <property type="entry name" value="HTH_18"/>
    <property type="match status" value="1"/>
</dbReference>
<evidence type="ECO:0000313" key="5">
    <source>
        <dbReference type="EMBL" id="EEU97622.1"/>
    </source>
</evidence>
<dbReference type="PATRIC" id="fig|411483.3.peg.953"/>
<dbReference type="HOGENOM" id="CLU_000445_88_6_9"/>
<dbReference type="InterPro" id="IPR009057">
    <property type="entry name" value="Homeodomain-like_sf"/>
</dbReference>
<sequence length="306" mass="36048">MIEHFPNHCKISEDEEGAGMYFNSGYLNNSRLDFKDYSKPLVVGSCGTYRLKKRPKLPTFWAKGRRDYQILYVASGKAHFWFDGVEEVVTSGHMVLYQPKEIQKYVYYVEDHPEVFWIHFTGYDVKNILNYHGIPLDKHVFYSGTLPDYKMLFRKIIRELQQCEYGYEDYIASLFNIILFLVSRQQQESEKTTTSIPEEIEAAVAYFNENYNTKVSVDDYAESLHISTNWFIRNFKQYMKISPAQYILSLRMVNAQSLLENTEYNIGEIAEIVGYDNPLYFSRVFKKEYGVSPAQYRKNLEESTEK</sequence>
<gene>
    <name evidence="5" type="ORF">FAEPRAA2165_00801</name>
</gene>
<evidence type="ECO:0000256" key="1">
    <source>
        <dbReference type="ARBA" id="ARBA00023015"/>
    </source>
</evidence>
<dbReference type="PROSITE" id="PS00041">
    <property type="entry name" value="HTH_ARAC_FAMILY_1"/>
    <property type="match status" value="1"/>
</dbReference>
<dbReference type="InterPro" id="IPR018060">
    <property type="entry name" value="HTH_AraC"/>
</dbReference>
<dbReference type="InterPro" id="IPR037923">
    <property type="entry name" value="HTH-like"/>
</dbReference>
<organism evidence="5 6">
    <name type="scientific">Faecalibacterium duncaniae (strain DSM 17677 / JCM 31915 / A2-165)</name>
    <name type="common">Faecalibacterium prausnitzii</name>
    <dbReference type="NCBI Taxonomy" id="411483"/>
    <lineage>
        <taxon>Bacteria</taxon>
        <taxon>Bacillati</taxon>
        <taxon>Bacillota</taxon>
        <taxon>Clostridia</taxon>
        <taxon>Eubacteriales</taxon>
        <taxon>Oscillospiraceae</taxon>
        <taxon>Faecalibacterium</taxon>
    </lineage>
</organism>
<evidence type="ECO:0000256" key="3">
    <source>
        <dbReference type="ARBA" id="ARBA00023163"/>
    </source>
</evidence>
<evidence type="ECO:0000256" key="2">
    <source>
        <dbReference type="ARBA" id="ARBA00023125"/>
    </source>
</evidence>
<keyword evidence="3" id="KW-0804">Transcription</keyword>
<proteinExistence type="predicted"/>
<keyword evidence="1" id="KW-0805">Transcription regulation</keyword>
<reference evidence="5" key="1">
    <citation type="submission" date="2009-08" db="EMBL/GenBank/DDBJ databases">
        <authorList>
            <person name="Weinstock G."/>
            <person name="Sodergren E."/>
            <person name="Clifton S."/>
            <person name="Fulton L."/>
            <person name="Fulton B."/>
            <person name="Courtney L."/>
            <person name="Fronick C."/>
            <person name="Harrison M."/>
            <person name="Strong C."/>
            <person name="Farmer C."/>
            <person name="Delahaunty K."/>
            <person name="Markovic C."/>
            <person name="Hall O."/>
            <person name="Minx P."/>
            <person name="Tomlinson C."/>
            <person name="Mitreva M."/>
            <person name="Nelson J."/>
            <person name="Hou S."/>
            <person name="Wollam A."/>
            <person name="Pepin K.H."/>
            <person name="Johnson M."/>
            <person name="Bhonagiri V."/>
            <person name="Nash W.E."/>
            <person name="Warren W."/>
            <person name="Chinwalla A."/>
            <person name="Mardis E.R."/>
            <person name="Wilson R.K."/>
        </authorList>
    </citation>
    <scope>NUCLEOTIDE SEQUENCE [LARGE SCALE GENOMIC DNA]</scope>
    <source>
        <strain evidence="5">A2-165</strain>
    </source>
</reference>
<dbReference type="Gene3D" id="2.60.120.280">
    <property type="entry name" value="Regulatory protein AraC"/>
    <property type="match status" value="1"/>
</dbReference>
<comment type="caution">
    <text evidence="5">The sequence shown here is derived from an EMBL/GenBank/DDBJ whole genome shotgun (WGS) entry which is preliminary data.</text>
</comment>
<keyword evidence="6" id="KW-1185">Reference proteome</keyword>
<dbReference type="EMBL" id="ACOP02000015">
    <property type="protein sequence ID" value="EEU97622.1"/>
    <property type="molecule type" value="Genomic_DNA"/>
</dbReference>
<dbReference type="Proteomes" id="UP000004619">
    <property type="component" value="Unassembled WGS sequence"/>
</dbReference>
<dbReference type="eggNOG" id="COG2207">
    <property type="taxonomic scope" value="Bacteria"/>
</dbReference>
<dbReference type="Gene3D" id="1.10.10.60">
    <property type="entry name" value="Homeodomain-like"/>
    <property type="match status" value="2"/>
</dbReference>
<dbReference type="InterPro" id="IPR020449">
    <property type="entry name" value="Tscrpt_reg_AraC-type_HTH"/>
</dbReference>
<dbReference type="PROSITE" id="PS01124">
    <property type="entry name" value="HTH_ARAC_FAMILY_2"/>
    <property type="match status" value="1"/>
</dbReference>
<dbReference type="SUPFAM" id="SSF46689">
    <property type="entry name" value="Homeodomain-like"/>
    <property type="match status" value="2"/>
</dbReference>
<name>C7H3E2_FAED2</name>
<dbReference type="PRINTS" id="PR00032">
    <property type="entry name" value="HTHARAC"/>
</dbReference>
<dbReference type="SUPFAM" id="SSF51215">
    <property type="entry name" value="Regulatory protein AraC"/>
    <property type="match status" value="1"/>
</dbReference>
<dbReference type="PANTHER" id="PTHR43280">
    <property type="entry name" value="ARAC-FAMILY TRANSCRIPTIONAL REGULATOR"/>
    <property type="match status" value="1"/>
</dbReference>
<dbReference type="GO" id="GO:0043565">
    <property type="term" value="F:sequence-specific DNA binding"/>
    <property type="evidence" value="ECO:0007669"/>
    <property type="project" value="InterPro"/>
</dbReference>
<feature type="domain" description="HTH araC/xylS-type" evidence="4">
    <location>
        <begin position="201"/>
        <end position="299"/>
    </location>
</feature>
<evidence type="ECO:0000259" key="4">
    <source>
        <dbReference type="PROSITE" id="PS01124"/>
    </source>
</evidence>
<dbReference type="InterPro" id="IPR003313">
    <property type="entry name" value="AraC-bd"/>
</dbReference>
<evidence type="ECO:0000313" key="6">
    <source>
        <dbReference type="Proteomes" id="UP000004619"/>
    </source>
</evidence>
<dbReference type="AlphaFoldDB" id="C7H3E2"/>